<sequence length="470" mass="51447">MKKILGFVLVLLMVIVTACSGANKDQKPAAQNSADTGDQAKAANSLEGTKITFVATSSRKTEVLNSLIKEFEDKTKIKVELVTFPENEMYDKVKLAAASGNVPYDVWSTGAGGAKQYGQMGILEPLEAPKDYADFFPGDVKQYQVGDKIYGIPWASDINLLYYRTDLLKAAGFTDDKGNAKPPSTWDEFRDMAKKLTVDENGKHLGEPGFDSNKVAVYGALFKGANALASSWEFWNYLYSFGGSAVSIDESKKAYSVEINKEPAVKALQFIVDNYKDGIYPKGVPNFDYNEFFTMFLQGKAALAINWPNLVGMAKDPKQSQIVDKFSVGLMPKGIKNAGEIGGSSLHILKSSKNKKAARMFIDYLTSQDTMTSYAKSAVGTTPARKSSMKQLIDEAQGIDKVRLQAVSDNLNNGQMVDLVATGESWMDTDREVQSAIQSALTQKESVQSALDKAAANIDKILKKNKFMQN</sequence>
<dbReference type="InterPro" id="IPR050490">
    <property type="entry name" value="Bact_solute-bd_prot1"/>
</dbReference>
<proteinExistence type="predicted"/>
<dbReference type="OrthoDB" id="9770625at2"/>
<dbReference type="PROSITE" id="PS51257">
    <property type="entry name" value="PROKAR_LIPOPROTEIN"/>
    <property type="match status" value="1"/>
</dbReference>
<protein>
    <submittedName>
        <fullName evidence="2">Sugar ABC transporter substrate-binding protein</fullName>
    </submittedName>
</protein>
<gene>
    <name evidence="2" type="ORF">E1757_34790</name>
</gene>
<dbReference type="InterPro" id="IPR006059">
    <property type="entry name" value="SBP"/>
</dbReference>
<dbReference type="SUPFAM" id="SSF53850">
    <property type="entry name" value="Periplasmic binding protein-like II"/>
    <property type="match status" value="1"/>
</dbReference>
<feature type="signal peptide" evidence="1">
    <location>
        <begin position="1"/>
        <end position="18"/>
    </location>
</feature>
<dbReference type="Gene3D" id="3.40.190.10">
    <property type="entry name" value="Periplasmic binding protein-like II"/>
    <property type="match status" value="1"/>
</dbReference>
<keyword evidence="1" id="KW-0732">Signal</keyword>
<dbReference type="Proteomes" id="UP000295636">
    <property type="component" value="Unassembled WGS sequence"/>
</dbReference>
<evidence type="ECO:0000256" key="1">
    <source>
        <dbReference type="SAM" id="SignalP"/>
    </source>
</evidence>
<evidence type="ECO:0000313" key="3">
    <source>
        <dbReference type="Proteomes" id="UP000295636"/>
    </source>
</evidence>
<organism evidence="2 3">
    <name type="scientific">Paenibacillus piri</name>
    <dbReference type="NCBI Taxonomy" id="2547395"/>
    <lineage>
        <taxon>Bacteria</taxon>
        <taxon>Bacillati</taxon>
        <taxon>Bacillota</taxon>
        <taxon>Bacilli</taxon>
        <taxon>Bacillales</taxon>
        <taxon>Paenibacillaceae</taxon>
        <taxon>Paenibacillus</taxon>
    </lineage>
</organism>
<dbReference type="PANTHER" id="PTHR43649">
    <property type="entry name" value="ARABINOSE-BINDING PROTEIN-RELATED"/>
    <property type="match status" value="1"/>
</dbReference>
<feature type="chain" id="PRO_5039656908" evidence="1">
    <location>
        <begin position="19"/>
        <end position="470"/>
    </location>
</feature>
<comment type="caution">
    <text evidence="2">The sequence shown here is derived from an EMBL/GenBank/DDBJ whole genome shotgun (WGS) entry which is preliminary data.</text>
</comment>
<accession>A0A4R5K718</accession>
<dbReference type="PANTHER" id="PTHR43649:SF12">
    <property type="entry name" value="DIACETYLCHITOBIOSE BINDING PROTEIN DASA"/>
    <property type="match status" value="1"/>
</dbReference>
<dbReference type="Pfam" id="PF01547">
    <property type="entry name" value="SBP_bac_1"/>
    <property type="match status" value="1"/>
</dbReference>
<reference evidence="2 3" key="1">
    <citation type="submission" date="2019-03" db="EMBL/GenBank/DDBJ databases">
        <title>This is whole genome sequence of Paenibacillus sp MS74 strain.</title>
        <authorList>
            <person name="Trinh H.N."/>
        </authorList>
    </citation>
    <scope>NUCLEOTIDE SEQUENCE [LARGE SCALE GENOMIC DNA]</scope>
    <source>
        <strain evidence="2 3">MS74</strain>
    </source>
</reference>
<dbReference type="AlphaFoldDB" id="A0A4R5K718"/>
<keyword evidence="3" id="KW-1185">Reference proteome</keyword>
<dbReference type="CDD" id="cd13585">
    <property type="entry name" value="PBP2_TMBP_like"/>
    <property type="match status" value="1"/>
</dbReference>
<name>A0A4R5K718_9BACL</name>
<evidence type="ECO:0000313" key="2">
    <source>
        <dbReference type="EMBL" id="TDF89439.1"/>
    </source>
</evidence>
<dbReference type="RefSeq" id="WP_133236951.1">
    <property type="nucleotide sequence ID" value="NZ_SMRT01000037.1"/>
</dbReference>
<dbReference type="EMBL" id="SMRT01000037">
    <property type="protein sequence ID" value="TDF89439.1"/>
    <property type="molecule type" value="Genomic_DNA"/>
</dbReference>